<feature type="signal peptide" evidence="2">
    <location>
        <begin position="1"/>
        <end position="36"/>
    </location>
</feature>
<feature type="compositionally biased region" description="Low complexity" evidence="1">
    <location>
        <begin position="43"/>
        <end position="54"/>
    </location>
</feature>
<feature type="chain" id="PRO_5039110959" evidence="2">
    <location>
        <begin position="37"/>
        <end position="423"/>
    </location>
</feature>
<dbReference type="AlphaFoldDB" id="A0A0Y0ND34"/>
<name>A0A0Y0ND34_9MICO</name>
<reference evidence="4 5" key="1">
    <citation type="journal article" date="2016" name="J. Biotechnol.">
        <title>First complete genome sequence of a species in the genus Microterricola, an extremophilic cold active enzyme producing bacterial strain ERGS5:02 isolated from Sikkim Himalaya.</title>
        <authorList>
            <person name="Himanshu"/>
            <person name="Swarnkar M.K."/>
            <person name="Singh D."/>
            <person name="Kumar R."/>
        </authorList>
    </citation>
    <scope>NUCLEOTIDE SEQUENCE [LARGE SCALE GENOMIC DNA]</scope>
    <source>
        <strain evidence="4 5">ERGS5:02</strain>
    </source>
</reference>
<accession>A0A0Y0ND34</accession>
<dbReference type="InterPro" id="IPR011041">
    <property type="entry name" value="Quinoprot_gluc/sorb_DH_b-prop"/>
</dbReference>
<dbReference type="InterPro" id="IPR012938">
    <property type="entry name" value="Glc/Sorbosone_DH"/>
</dbReference>
<evidence type="ECO:0000313" key="5">
    <source>
        <dbReference type="Proteomes" id="UP000058305"/>
    </source>
</evidence>
<organism evidence="4 5">
    <name type="scientific">Microterricola viridarii</name>
    <dbReference type="NCBI Taxonomy" id="412690"/>
    <lineage>
        <taxon>Bacteria</taxon>
        <taxon>Bacillati</taxon>
        <taxon>Actinomycetota</taxon>
        <taxon>Actinomycetes</taxon>
        <taxon>Micrococcales</taxon>
        <taxon>Microbacteriaceae</taxon>
        <taxon>Microterricola</taxon>
    </lineage>
</organism>
<evidence type="ECO:0000256" key="2">
    <source>
        <dbReference type="SAM" id="SignalP"/>
    </source>
</evidence>
<dbReference type="PANTHER" id="PTHR19328">
    <property type="entry name" value="HEDGEHOG-INTERACTING PROTEIN"/>
    <property type="match status" value="1"/>
</dbReference>
<dbReference type="SUPFAM" id="SSF50952">
    <property type="entry name" value="Soluble quinoprotein glucose dehydrogenase"/>
    <property type="match status" value="1"/>
</dbReference>
<keyword evidence="2" id="KW-0732">Signal</keyword>
<evidence type="ECO:0000313" key="4">
    <source>
        <dbReference type="EMBL" id="AMB57641.1"/>
    </source>
</evidence>
<feature type="region of interest" description="Disordered" evidence="1">
    <location>
        <begin position="43"/>
        <end position="66"/>
    </location>
</feature>
<feature type="domain" description="Glucose/Sorbosone dehydrogenase" evidence="3">
    <location>
        <begin position="115"/>
        <end position="403"/>
    </location>
</feature>
<dbReference type="PANTHER" id="PTHR19328:SF13">
    <property type="entry name" value="HIPL1 PROTEIN"/>
    <property type="match status" value="1"/>
</dbReference>
<dbReference type="Proteomes" id="UP000058305">
    <property type="component" value="Chromosome"/>
</dbReference>
<dbReference type="Pfam" id="PF07995">
    <property type="entry name" value="GSDH"/>
    <property type="match status" value="1"/>
</dbReference>
<evidence type="ECO:0000256" key="1">
    <source>
        <dbReference type="SAM" id="MobiDB-lite"/>
    </source>
</evidence>
<dbReference type="EMBL" id="CP014145">
    <property type="protein sequence ID" value="AMB57641.1"/>
    <property type="molecule type" value="Genomic_DNA"/>
</dbReference>
<reference evidence="5" key="2">
    <citation type="submission" date="2016-01" db="EMBL/GenBank/DDBJ databases">
        <title>First complete genome sequence of a species in the genus Microterricola, an extremophilic cold active enzyme producing strain ERGS5:02 isolated from Sikkim Himalaya.</title>
        <authorList>
            <person name="Kumar R."/>
            <person name="Singh D."/>
            <person name="Swarnkar M.K."/>
        </authorList>
    </citation>
    <scope>NUCLEOTIDE SEQUENCE [LARGE SCALE GENOMIC DNA]</scope>
    <source>
        <strain evidence="5">ERGS5:02</strain>
    </source>
</reference>
<keyword evidence="5" id="KW-1185">Reference proteome</keyword>
<sequence length="423" mass="43153">MSGPYTHRGPGGSRTRSLAALPAALPALLLPALLLAGCTAPAPTPPSTGATASAEPRPTASAPASAQPVLVPVQPSGAPSVVTSRLDAPWSILRLTAAGVGARAGSAVTTADGMAVPDGTTLISERDSADVLELLADGSTRVVGTVAGVAPGGEGGLLGLAALAAEAGSPGTWVYAYFTSDSDNRIVRMQLQGAPGALALGAAEPVTGGIPRASNHDGGRIAFGPDGMLYATAGDAGNREGAQSTDYLGGKILRMSPTGAVPADNPFGNLVWSLGHRNPQGIGWDSRGRLWAAEFGQDTWDELNLVTPGSNYGWPVVEGAAGDPRFVDPVQQWPTDEASPSGLAVVNDTVFIAALRGERLWRWVPDSGQPATPWFVGEFGRIRDVAAGPDGTLWFLSNNTDGRGDPGIDDDRLWQVALAPAPG</sequence>
<dbReference type="InterPro" id="IPR011042">
    <property type="entry name" value="6-blade_b-propeller_TolB-like"/>
</dbReference>
<gene>
    <name evidence="4" type="ORF">AWU67_00830</name>
</gene>
<protein>
    <submittedName>
        <fullName evidence="4">Glucose dehydrogenase</fullName>
    </submittedName>
</protein>
<dbReference type="Gene3D" id="2.120.10.30">
    <property type="entry name" value="TolB, C-terminal domain"/>
    <property type="match status" value="1"/>
</dbReference>
<evidence type="ECO:0000259" key="3">
    <source>
        <dbReference type="Pfam" id="PF07995"/>
    </source>
</evidence>
<proteinExistence type="predicted"/>
<dbReference type="OrthoDB" id="9770043at2"/>
<dbReference type="KEGG" id="mvd:AWU67_00830"/>